<feature type="domain" description="Protein kinase" evidence="18">
    <location>
        <begin position="507"/>
        <end position="787"/>
    </location>
</feature>
<accession>A0A3B6CFL5</accession>
<evidence type="ECO:0000256" key="11">
    <source>
        <dbReference type="ARBA" id="ARBA00023170"/>
    </source>
</evidence>
<keyword evidence="4" id="KW-0245">EGF-like domain</keyword>
<dbReference type="Pfam" id="PF00069">
    <property type="entry name" value="Pkinase"/>
    <property type="match status" value="1"/>
</dbReference>
<dbReference type="SMART" id="SM00473">
    <property type="entry name" value="PAN_AP"/>
    <property type="match status" value="1"/>
</dbReference>
<dbReference type="PROSITE" id="PS50948">
    <property type="entry name" value="PAN"/>
    <property type="match status" value="1"/>
</dbReference>
<dbReference type="InterPro" id="IPR036426">
    <property type="entry name" value="Bulb-type_lectin_dom_sf"/>
</dbReference>
<evidence type="ECO:0000259" key="18">
    <source>
        <dbReference type="PROSITE" id="PS50011"/>
    </source>
</evidence>
<dbReference type="PANTHER" id="PTHR27002">
    <property type="entry name" value="RECEPTOR-LIKE SERINE/THREONINE-PROTEIN KINASE SD1-8"/>
    <property type="match status" value="1"/>
</dbReference>
<evidence type="ECO:0000256" key="10">
    <source>
        <dbReference type="ARBA" id="ARBA00023157"/>
    </source>
</evidence>
<feature type="binding site" evidence="16">
    <location>
        <position position="535"/>
    </location>
    <ligand>
        <name>ATP</name>
        <dbReference type="ChEBI" id="CHEBI:30616"/>
    </ligand>
</feature>
<evidence type="ECO:0000313" key="21">
    <source>
        <dbReference type="EnsemblPlants" id="TraesCS2B02G566100.1"/>
    </source>
</evidence>
<dbReference type="STRING" id="4565.A0A3B6CFL5"/>
<dbReference type="PROSITE" id="PS50011">
    <property type="entry name" value="PROTEIN_KINASE_DOM"/>
    <property type="match status" value="1"/>
</dbReference>
<keyword evidence="22" id="KW-1185">Reference proteome</keyword>
<dbReference type="CDD" id="cd14066">
    <property type="entry name" value="STKc_IRAK"/>
    <property type="match status" value="1"/>
</dbReference>
<dbReference type="EnsemblPlants" id="TraesCS2B02G566100.1">
    <property type="protein sequence ID" value="TraesCS2B02G566100.1"/>
    <property type="gene ID" value="TraesCS2B02G566100"/>
</dbReference>
<comment type="similarity">
    <text evidence="15">Belongs to the protein kinase superfamily. Ser/Thr protein kinase family.</text>
</comment>
<dbReference type="GO" id="GO:0005524">
    <property type="term" value="F:ATP binding"/>
    <property type="evidence" value="ECO:0007669"/>
    <property type="project" value="UniProtKB-UniRule"/>
</dbReference>
<keyword evidence="2" id="KW-0472">Membrane</keyword>
<dbReference type="GO" id="GO:0051707">
    <property type="term" value="P:response to other organism"/>
    <property type="evidence" value="ECO:0007669"/>
    <property type="project" value="UniProtKB-ARBA"/>
</dbReference>
<dbReference type="PIRSF" id="PIRSF000641">
    <property type="entry name" value="SRK"/>
    <property type="match status" value="1"/>
</dbReference>
<dbReference type="SUPFAM" id="SSF51110">
    <property type="entry name" value="alpha-D-mannose-specific plant lectins"/>
    <property type="match status" value="1"/>
</dbReference>
<evidence type="ECO:0000256" key="9">
    <source>
        <dbReference type="ARBA" id="ARBA00022840"/>
    </source>
</evidence>
<dbReference type="PROSITE" id="PS00108">
    <property type="entry name" value="PROTEIN_KINASE_ST"/>
    <property type="match status" value="1"/>
</dbReference>
<keyword evidence="3 15" id="KW-0723">Serine/threonine-protein kinase</keyword>
<dbReference type="SMART" id="SM00220">
    <property type="entry name" value="S_TKc"/>
    <property type="match status" value="1"/>
</dbReference>
<evidence type="ECO:0000256" key="4">
    <source>
        <dbReference type="ARBA" id="ARBA00022536"/>
    </source>
</evidence>
<keyword evidence="10" id="KW-1015">Disulfide bond</keyword>
<protein>
    <recommendedName>
        <fullName evidence="15">Receptor-like serine/threonine-protein kinase</fullName>
        <ecNumber evidence="15">2.7.11.1</ecNumber>
    </recommendedName>
</protein>
<evidence type="ECO:0000256" key="12">
    <source>
        <dbReference type="ARBA" id="ARBA00023180"/>
    </source>
</evidence>
<evidence type="ECO:0000256" key="3">
    <source>
        <dbReference type="ARBA" id="ARBA00022527"/>
    </source>
</evidence>
<dbReference type="Pfam" id="PF01453">
    <property type="entry name" value="B_lectin"/>
    <property type="match status" value="1"/>
</dbReference>
<dbReference type="GO" id="GO:0048544">
    <property type="term" value="P:recognition of pollen"/>
    <property type="evidence" value="ECO:0007669"/>
    <property type="project" value="InterPro"/>
</dbReference>
<dbReference type="InterPro" id="IPR000719">
    <property type="entry name" value="Prot_kinase_dom"/>
</dbReference>
<keyword evidence="11" id="KW-0675">Receptor</keyword>
<dbReference type="InterPro" id="IPR024171">
    <property type="entry name" value="SRK-like_kinase"/>
</dbReference>
<dbReference type="SUPFAM" id="SSF56112">
    <property type="entry name" value="Protein kinase-like (PK-like)"/>
    <property type="match status" value="1"/>
</dbReference>
<dbReference type="PROSITE" id="PS50927">
    <property type="entry name" value="BULB_LECTIN"/>
    <property type="match status" value="1"/>
</dbReference>
<dbReference type="Gene3D" id="1.10.510.10">
    <property type="entry name" value="Transferase(Phosphotransferase) domain 1"/>
    <property type="match status" value="1"/>
</dbReference>
<keyword evidence="12" id="KW-0325">Glycoprotein</keyword>
<dbReference type="Pfam" id="PF08276">
    <property type="entry name" value="PAN_2"/>
    <property type="match status" value="1"/>
</dbReference>
<keyword evidence="8 15" id="KW-0418">Kinase</keyword>
<feature type="signal peptide" evidence="17">
    <location>
        <begin position="1"/>
        <end position="19"/>
    </location>
</feature>
<dbReference type="InterPro" id="IPR000858">
    <property type="entry name" value="S_locus_glycoprot_dom"/>
</dbReference>
<feature type="chain" id="PRO_5043172577" description="Receptor-like serine/threonine-protein kinase" evidence="17">
    <location>
        <begin position="20"/>
        <end position="824"/>
    </location>
</feature>
<comment type="subcellular location">
    <subcellularLocation>
        <location evidence="1">Cell membrane</location>
        <topology evidence="1">Single-pass type I membrane protein</topology>
    </subcellularLocation>
</comment>
<dbReference type="AlphaFoldDB" id="A0A3B6CFL5"/>
<reference evidence="21" key="2">
    <citation type="submission" date="2018-10" db="UniProtKB">
        <authorList>
            <consortium name="EnsemblPlants"/>
        </authorList>
    </citation>
    <scope>IDENTIFICATION</scope>
</reference>
<comment type="catalytic activity">
    <reaction evidence="13 15">
        <text>L-threonyl-[protein] + ATP = O-phospho-L-threonyl-[protein] + ADP + H(+)</text>
        <dbReference type="Rhea" id="RHEA:46608"/>
        <dbReference type="Rhea" id="RHEA-COMP:11060"/>
        <dbReference type="Rhea" id="RHEA-COMP:11605"/>
        <dbReference type="ChEBI" id="CHEBI:15378"/>
        <dbReference type="ChEBI" id="CHEBI:30013"/>
        <dbReference type="ChEBI" id="CHEBI:30616"/>
        <dbReference type="ChEBI" id="CHEBI:61977"/>
        <dbReference type="ChEBI" id="CHEBI:456216"/>
        <dbReference type="EC" id="2.7.11.1"/>
    </reaction>
</comment>
<dbReference type="SMR" id="A0A3B6CFL5"/>
<evidence type="ECO:0000259" key="19">
    <source>
        <dbReference type="PROSITE" id="PS50927"/>
    </source>
</evidence>
<dbReference type="Gene3D" id="2.90.10.10">
    <property type="entry name" value="Bulb-type lectin domain"/>
    <property type="match status" value="1"/>
</dbReference>
<dbReference type="Gene3D" id="3.30.200.20">
    <property type="entry name" value="Phosphorylase Kinase, domain 1"/>
    <property type="match status" value="1"/>
</dbReference>
<dbReference type="Pfam" id="PF00954">
    <property type="entry name" value="S_locus_glycop"/>
    <property type="match status" value="1"/>
</dbReference>
<dbReference type="EC" id="2.7.11.1" evidence="15"/>
<organism evidence="21">
    <name type="scientific">Triticum aestivum</name>
    <name type="common">Wheat</name>
    <dbReference type="NCBI Taxonomy" id="4565"/>
    <lineage>
        <taxon>Eukaryota</taxon>
        <taxon>Viridiplantae</taxon>
        <taxon>Streptophyta</taxon>
        <taxon>Embryophyta</taxon>
        <taxon>Tracheophyta</taxon>
        <taxon>Spermatophyta</taxon>
        <taxon>Magnoliopsida</taxon>
        <taxon>Liliopsida</taxon>
        <taxon>Poales</taxon>
        <taxon>Poaceae</taxon>
        <taxon>BOP clade</taxon>
        <taxon>Pooideae</taxon>
        <taxon>Triticodae</taxon>
        <taxon>Triticeae</taxon>
        <taxon>Triticinae</taxon>
        <taxon>Triticum</taxon>
    </lineage>
</organism>
<dbReference type="GO" id="GO:0106310">
    <property type="term" value="F:protein serine kinase activity"/>
    <property type="evidence" value="ECO:0007669"/>
    <property type="project" value="RHEA"/>
</dbReference>
<dbReference type="CDD" id="cd00028">
    <property type="entry name" value="B_lectin"/>
    <property type="match status" value="1"/>
</dbReference>
<keyword evidence="7 15" id="KW-0547">Nucleotide-binding</keyword>
<evidence type="ECO:0000256" key="6">
    <source>
        <dbReference type="ARBA" id="ARBA00022729"/>
    </source>
</evidence>
<evidence type="ECO:0000256" key="5">
    <source>
        <dbReference type="ARBA" id="ARBA00022679"/>
    </source>
</evidence>
<proteinExistence type="inferred from homology"/>
<evidence type="ECO:0000256" key="16">
    <source>
        <dbReference type="PROSITE-ProRule" id="PRU10141"/>
    </source>
</evidence>
<feature type="domain" description="Apple" evidence="20">
    <location>
        <begin position="333"/>
        <end position="419"/>
    </location>
</feature>
<evidence type="ECO:0000256" key="7">
    <source>
        <dbReference type="ARBA" id="ARBA00022741"/>
    </source>
</evidence>
<evidence type="ECO:0000256" key="14">
    <source>
        <dbReference type="ARBA" id="ARBA00048679"/>
    </source>
</evidence>
<evidence type="ECO:0000256" key="15">
    <source>
        <dbReference type="PIRNR" id="PIRNR000641"/>
    </source>
</evidence>
<keyword evidence="2" id="KW-1003">Cell membrane</keyword>
<dbReference type="GO" id="GO:0004674">
    <property type="term" value="F:protein serine/threonine kinase activity"/>
    <property type="evidence" value="ECO:0007669"/>
    <property type="project" value="UniProtKB-KW"/>
</dbReference>
<comment type="catalytic activity">
    <reaction evidence="14 15">
        <text>L-seryl-[protein] + ATP = O-phospho-L-seryl-[protein] + ADP + H(+)</text>
        <dbReference type="Rhea" id="RHEA:17989"/>
        <dbReference type="Rhea" id="RHEA-COMP:9863"/>
        <dbReference type="Rhea" id="RHEA-COMP:11604"/>
        <dbReference type="ChEBI" id="CHEBI:15378"/>
        <dbReference type="ChEBI" id="CHEBI:29999"/>
        <dbReference type="ChEBI" id="CHEBI:30616"/>
        <dbReference type="ChEBI" id="CHEBI:83421"/>
        <dbReference type="ChEBI" id="CHEBI:456216"/>
        <dbReference type="EC" id="2.7.11.1"/>
    </reaction>
</comment>
<dbReference type="InterPro" id="IPR003609">
    <property type="entry name" value="Pan_app"/>
</dbReference>
<keyword evidence="6 17" id="KW-0732">Signal</keyword>
<evidence type="ECO:0000256" key="17">
    <source>
        <dbReference type="SAM" id="SignalP"/>
    </source>
</evidence>
<dbReference type="PROSITE" id="PS00107">
    <property type="entry name" value="PROTEIN_KINASE_ATP"/>
    <property type="match status" value="1"/>
</dbReference>
<sequence>MTSLPAIFILLLLVCSCNSDDHLTPTQPLSPDDELISSNGVFALGFFSLQSSIANTYLGIWYHNISERTYVWVANRDNPITSSLSGKLVVTNTSDLVLSDSNGRILWTTRTKTDNITTESGDIPTAVLLDTGNFVLLSPKGTDIWRSYDDPTDTVLPGFKLWTNYKTHVAVRIVAWKSSHDPSTGEFVLSGDPSTGLQILTWRGKSLYWRSGVWNGATASGLTNSFWSQVIDDGEVIYSTYNTADGSPIRSHWKLDYTGDVVFRVWIDGSSSWKPLFKRPGNGCLHYGSCGPFGYCDITGAVWECRCLDGFEPAHGFSVNSSKGCVRKEALRCGGDDHFLTLPGMKVPDKFVYLRNRSFEECAAECGRNCSCTAYAYANLSSILATGNQSRCLVWKGELVDSEKAGDDISGDNLYVRLAGSAAAFSLFFFRYLNELLRFLLLHKFWPIMFQFLILSFEIRSIQRNKEPLRRSDLLQVHLSTSQEVWDPSLEFQCILLKDIDTATNSFHDTNVLGKGGFGKVYKGTLHDGKEVAVKRLSKGSEQGVEHFRNEVVLIAKLQHKNLVRLLGYFIHEDEKLLIYEYMPNKSLDKFLFDNTRKSMLDWQRRFSIIKGVARGLLYLHQDSRMTIIHRDLKPSNILLDMEMNPKISDFGMARIFGGSEQQESTKRVVGTYGYMSPEYAMEGIFSVKSDTYSFGILLLEIVSGLKISSPHHLVMDFRNVIACAWNLWKDGKARDFLDSTVTENYSLDEVSKCIHVGLLCVQDGSSARPHMSSVVSMLDSEAMPRVMPKQPMYFAQLNYEVEEGREGLENSVNGASFTTLEGR</sequence>
<dbReference type="Gramene" id="TraesCS2B02G566100.1">
    <property type="protein sequence ID" value="TraesCS2B02G566100.1"/>
    <property type="gene ID" value="TraesCS2B02G566100"/>
</dbReference>
<dbReference type="OrthoDB" id="4062651at2759"/>
<dbReference type="InterPro" id="IPR008271">
    <property type="entry name" value="Ser/Thr_kinase_AS"/>
</dbReference>
<evidence type="ECO:0000313" key="22">
    <source>
        <dbReference type="Proteomes" id="UP000019116"/>
    </source>
</evidence>
<evidence type="ECO:0000256" key="13">
    <source>
        <dbReference type="ARBA" id="ARBA00047899"/>
    </source>
</evidence>
<dbReference type="CDD" id="cd01098">
    <property type="entry name" value="PAN_AP_plant"/>
    <property type="match status" value="1"/>
</dbReference>
<name>A0A3B6CFL5_WHEAT</name>
<dbReference type="FunFam" id="3.30.200.20:FF:000195">
    <property type="entry name" value="G-type lectin S-receptor-like serine/threonine-protein kinase"/>
    <property type="match status" value="1"/>
</dbReference>
<evidence type="ECO:0000259" key="20">
    <source>
        <dbReference type="PROSITE" id="PS50948"/>
    </source>
</evidence>
<dbReference type="SMART" id="SM00108">
    <property type="entry name" value="B_lectin"/>
    <property type="match status" value="1"/>
</dbReference>
<evidence type="ECO:0000256" key="8">
    <source>
        <dbReference type="ARBA" id="ARBA00022777"/>
    </source>
</evidence>
<dbReference type="FunFam" id="1.10.510.10:FF:000060">
    <property type="entry name" value="G-type lectin S-receptor-like serine/threonine-protein kinase"/>
    <property type="match status" value="1"/>
</dbReference>
<keyword evidence="5 15" id="KW-0808">Transferase</keyword>
<evidence type="ECO:0000256" key="1">
    <source>
        <dbReference type="ARBA" id="ARBA00004251"/>
    </source>
</evidence>
<dbReference type="GO" id="GO:0005886">
    <property type="term" value="C:plasma membrane"/>
    <property type="evidence" value="ECO:0007669"/>
    <property type="project" value="UniProtKB-SubCell"/>
</dbReference>
<keyword evidence="9 15" id="KW-0067">ATP-binding</keyword>
<feature type="domain" description="Bulb-type lectin" evidence="19">
    <location>
        <begin position="20"/>
        <end position="149"/>
    </location>
</feature>
<evidence type="ECO:0000256" key="2">
    <source>
        <dbReference type="ARBA" id="ARBA00022475"/>
    </source>
</evidence>
<dbReference type="InterPro" id="IPR017441">
    <property type="entry name" value="Protein_kinase_ATP_BS"/>
</dbReference>
<dbReference type="PANTHER" id="PTHR27002:SF828">
    <property type="entry name" value="OS04G0633600 PROTEIN"/>
    <property type="match status" value="1"/>
</dbReference>
<dbReference type="InterPro" id="IPR001480">
    <property type="entry name" value="Bulb-type_lectin_dom"/>
</dbReference>
<dbReference type="PaxDb" id="4565-Traes_2BL_4F79CF542.1"/>
<dbReference type="Proteomes" id="UP000019116">
    <property type="component" value="Chromosome 2B"/>
</dbReference>
<dbReference type="InterPro" id="IPR011009">
    <property type="entry name" value="Kinase-like_dom_sf"/>
</dbReference>
<dbReference type="Gramene" id="TraesCS2B03G1418300.1">
    <property type="protein sequence ID" value="TraesCS2B03G1418300.1.CDS"/>
    <property type="gene ID" value="TraesCS2B03G1418300"/>
</dbReference>
<reference evidence="21" key="1">
    <citation type="submission" date="2018-08" db="EMBL/GenBank/DDBJ databases">
        <authorList>
            <person name="Rossello M."/>
        </authorList>
    </citation>
    <scope>NUCLEOTIDE SEQUENCE [LARGE SCALE GENOMIC DNA]</scope>
    <source>
        <strain evidence="21">cv. Chinese Spring</strain>
    </source>
</reference>